<dbReference type="AlphaFoldDB" id="A0A2G9SH54"/>
<dbReference type="Proteomes" id="UP000228934">
    <property type="component" value="Unassembled WGS sequence"/>
</dbReference>
<organism evidence="1 2">
    <name type="scientific">Aquarana catesbeiana</name>
    <name type="common">American bullfrog</name>
    <name type="synonym">Rana catesbeiana</name>
    <dbReference type="NCBI Taxonomy" id="8400"/>
    <lineage>
        <taxon>Eukaryota</taxon>
        <taxon>Metazoa</taxon>
        <taxon>Chordata</taxon>
        <taxon>Craniata</taxon>
        <taxon>Vertebrata</taxon>
        <taxon>Euteleostomi</taxon>
        <taxon>Amphibia</taxon>
        <taxon>Batrachia</taxon>
        <taxon>Anura</taxon>
        <taxon>Neobatrachia</taxon>
        <taxon>Ranoidea</taxon>
        <taxon>Ranidae</taxon>
        <taxon>Aquarana</taxon>
    </lineage>
</organism>
<sequence>MYQCKKKVLKMAVFFGSRSGGPLVEGDLQILISPPTHRPPQPPGKGCGDEALVPINMVTNAVGVTPKHPPMLRACGLVQFRRGALSHPPSFPAACQVACLDKDLVWILGGTPTSFFLNILAQGLPLIFIPDPKGLVMDWGGAHAIFFQWILSILPGAKLHISL</sequence>
<protein>
    <submittedName>
        <fullName evidence="1">Uncharacterized protein</fullName>
    </submittedName>
</protein>
<evidence type="ECO:0000313" key="1">
    <source>
        <dbReference type="EMBL" id="PIO39470.1"/>
    </source>
</evidence>
<dbReference type="EMBL" id="KV924521">
    <property type="protein sequence ID" value="PIO39470.1"/>
    <property type="molecule type" value="Genomic_DNA"/>
</dbReference>
<gene>
    <name evidence="1" type="ORF">AB205_0138300</name>
</gene>
<reference evidence="2" key="1">
    <citation type="journal article" date="2017" name="Nat. Commun.">
        <title>The North American bullfrog draft genome provides insight into hormonal regulation of long noncoding RNA.</title>
        <authorList>
            <person name="Hammond S.A."/>
            <person name="Warren R.L."/>
            <person name="Vandervalk B.P."/>
            <person name="Kucuk E."/>
            <person name="Khan H."/>
            <person name="Gibb E.A."/>
            <person name="Pandoh P."/>
            <person name="Kirk H."/>
            <person name="Zhao Y."/>
            <person name="Jones M."/>
            <person name="Mungall A.J."/>
            <person name="Coope R."/>
            <person name="Pleasance S."/>
            <person name="Moore R.A."/>
            <person name="Holt R.A."/>
            <person name="Round J.M."/>
            <person name="Ohora S."/>
            <person name="Walle B.V."/>
            <person name="Veldhoen N."/>
            <person name="Helbing C.C."/>
            <person name="Birol I."/>
        </authorList>
    </citation>
    <scope>NUCLEOTIDE SEQUENCE [LARGE SCALE GENOMIC DNA]</scope>
</reference>
<proteinExistence type="predicted"/>
<name>A0A2G9SH54_AQUCT</name>
<keyword evidence="2" id="KW-1185">Reference proteome</keyword>
<evidence type="ECO:0000313" key="2">
    <source>
        <dbReference type="Proteomes" id="UP000228934"/>
    </source>
</evidence>
<feature type="non-terminal residue" evidence="1">
    <location>
        <position position="163"/>
    </location>
</feature>
<accession>A0A2G9SH54</accession>